<evidence type="ECO:0000256" key="2">
    <source>
        <dbReference type="RuleBase" id="RU003749"/>
    </source>
</evidence>
<dbReference type="Pfam" id="PF13466">
    <property type="entry name" value="STAS_2"/>
    <property type="match status" value="1"/>
</dbReference>
<evidence type="ECO:0000313" key="4">
    <source>
        <dbReference type="EMBL" id="SEB89521.1"/>
    </source>
</evidence>
<name>A0AB38A7I1_9ACTN</name>
<comment type="caution">
    <text evidence="4">The sequence shown here is derived from an EMBL/GenBank/DDBJ whole genome shotgun (WGS) entry which is preliminary data.</text>
</comment>
<evidence type="ECO:0000259" key="3">
    <source>
        <dbReference type="PROSITE" id="PS50801"/>
    </source>
</evidence>
<accession>A0AB38A7I1</accession>
<comment type="similarity">
    <text evidence="1 2">Belongs to the anti-sigma-factor antagonist family.</text>
</comment>
<dbReference type="GO" id="GO:0043856">
    <property type="term" value="F:anti-sigma factor antagonist activity"/>
    <property type="evidence" value="ECO:0007669"/>
    <property type="project" value="InterPro"/>
</dbReference>
<organism evidence="4 5">
    <name type="scientific">Atopobium minutum</name>
    <dbReference type="NCBI Taxonomy" id="1381"/>
    <lineage>
        <taxon>Bacteria</taxon>
        <taxon>Bacillati</taxon>
        <taxon>Actinomycetota</taxon>
        <taxon>Coriobacteriia</taxon>
        <taxon>Coriobacteriales</taxon>
        <taxon>Atopobiaceae</taxon>
        <taxon>Atopobium</taxon>
    </lineage>
</organism>
<reference evidence="4 5" key="1">
    <citation type="submission" date="2016-10" db="EMBL/GenBank/DDBJ databases">
        <authorList>
            <person name="Varghese N."/>
            <person name="Submissions S."/>
        </authorList>
    </citation>
    <scope>NUCLEOTIDE SEQUENCE [LARGE SCALE GENOMIC DNA]</scope>
    <source>
        <strain evidence="4 5">DSM 20586</strain>
    </source>
</reference>
<evidence type="ECO:0000256" key="1">
    <source>
        <dbReference type="ARBA" id="ARBA00009013"/>
    </source>
</evidence>
<dbReference type="RefSeq" id="WP_002564091.1">
    <property type="nucleotide sequence ID" value="NZ_CALJSN010000009.1"/>
</dbReference>
<dbReference type="InterPro" id="IPR003658">
    <property type="entry name" value="Anti-sigma_ant"/>
</dbReference>
<feature type="domain" description="STAS" evidence="3">
    <location>
        <begin position="3"/>
        <end position="104"/>
    </location>
</feature>
<dbReference type="InterPro" id="IPR058548">
    <property type="entry name" value="MlaB-like_STAS"/>
</dbReference>
<evidence type="ECO:0000313" key="5">
    <source>
        <dbReference type="Proteomes" id="UP000183687"/>
    </source>
</evidence>
<protein>
    <recommendedName>
        <fullName evidence="2">Anti-sigma factor antagonist</fullName>
    </recommendedName>
</protein>
<gene>
    <name evidence="4" type="ORF">SAMN04489746_1242</name>
</gene>
<proteinExistence type="inferred from homology"/>
<dbReference type="AlphaFoldDB" id="A0AB38A7I1"/>
<dbReference type="EMBL" id="FNSH01000001">
    <property type="protein sequence ID" value="SEB89521.1"/>
    <property type="molecule type" value="Genomic_DNA"/>
</dbReference>
<dbReference type="PANTHER" id="PTHR33495">
    <property type="entry name" value="ANTI-SIGMA FACTOR ANTAGONIST TM_1081-RELATED-RELATED"/>
    <property type="match status" value="1"/>
</dbReference>
<dbReference type="NCBIfam" id="TIGR00377">
    <property type="entry name" value="ant_ant_sig"/>
    <property type="match status" value="1"/>
</dbReference>
<dbReference type="Gene3D" id="3.30.750.24">
    <property type="entry name" value="STAS domain"/>
    <property type="match status" value="1"/>
</dbReference>
<dbReference type="InterPro" id="IPR002645">
    <property type="entry name" value="STAS_dom"/>
</dbReference>
<dbReference type="PROSITE" id="PS50801">
    <property type="entry name" value="STAS"/>
    <property type="match status" value="1"/>
</dbReference>
<dbReference type="Proteomes" id="UP000183687">
    <property type="component" value="Unassembled WGS sequence"/>
</dbReference>
<dbReference type="CDD" id="cd07043">
    <property type="entry name" value="STAS_anti-anti-sigma_factors"/>
    <property type="match status" value="1"/>
</dbReference>
<dbReference type="PANTHER" id="PTHR33495:SF2">
    <property type="entry name" value="ANTI-SIGMA FACTOR ANTAGONIST TM_1081-RELATED"/>
    <property type="match status" value="1"/>
</dbReference>
<dbReference type="InterPro" id="IPR036513">
    <property type="entry name" value="STAS_dom_sf"/>
</dbReference>
<sequence>MDLLVTTQTTAAGITITVTGEVDVSCADTLRNALVAALETKAAHITVDLSAVTYIDSTGIGVLVGAAHKAAEQSATLTVTHPQKNVARVLSLLGVDSELNVVLD</sequence>
<dbReference type="SUPFAM" id="SSF52091">
    <property type="entry name" value="SpoIIaa-like"/>
    <property type="match status" value="1"/>
</dbReference>